<sequence>MRQPSSSCRPSLLDLIHGNPITSSAECNNRTENNVCIKEYDHTLALRSFLQHLTRQQYP</sequence>
<dbReference type="EMBL" id="VSRR010007634">
    <property type="protein sequence ID" value="MPC47247.1"/>
    <property type="molecule type" value="Genomic_DNA"/>
</dbReference>
<proteinExistence type="predicted"/>
<organism evidence="1 2">
    <name type="scientific">Portunus trituberculatus</name>
    <name type="common">Swimming crab</name>
    <name type="synonym">Neptunus trituberculatus</name>
    <dbReference type="NCBI Taxonomy" id="210409"/>
    <lineage>
        <taxon>Eukaryota</taxon>
        <taxon>Metazoa</taxon>
        <taxon>Ecdysozoa</taxon>
        <taxon>Arthropoda</taxon>
        <taxon>Crustacea</taxon>
        <taxon>Multicrustacea</taxon>
        <taxon>Malacostraca</taxon>
        <taxon>Eumalacostraca</taxon>
        <taxon>Eucarida</taxon>
        <taxon>Decapoda</taxon>
        <taxon>Pleocyemata</taxon>
        <taxon>Brachyura</taxon>
        <taxon>Eubrachyura</taxon>
        <taxon>Portunoidea</taxon>
        <taxon>Portunidae</taxon>
        <taxon>Portuninae</taxon>
        <taxon>Portunus</taxon>
    </lineage>
</organism>
<name>A0A5B7FPG5_PORTR</name>
<dbReference type="Proteomes" id="UP000324222">
    <property type="component" value="Unassembled WGS sequence"/>
</dbReference>
<evidence type="ECO:0000313" key="2">
    <source>
        <dbReference type="Proteomes" id="UP000324222"/>
    </source>
</evidence>
<keyword evidence="2" id="KW-1185">Reference proteome</keyword>
<accession>A0A5B7FPG5</accession>
<reference evidence="1 2" key="1">
    <citation type="submission" date="2019-05" db="EMBL/GenBank/DDBJ databases">
        <title>Another draft genome of Portunus trituberculatus and its Hox gene families provides insights of decapod evolution.</title>
        <authorList>
            <person name="Jeong J.-H."/>
            <person name="Song I."/>
            <person name="Kim S."/>
            <person name="Choi T."/>
            <person name="Kim D."/>
            <person name="Ryu S."/>
            <person name="Kim W."/>
        </authorList>
    </citation>
    <scope>NUCLEOTIDE SEQUENCE [LARGE SCALE GENOMIC DNA]</scope>
    <source>
        <tissue evidence="1">Muscle</tissue>
    </source>
</reference>
<gene>
    <name evidence="1" type="ORF">E2C01_040988</name>
</gene>
<protein>
    <submittedName>
        <fullName evidence="1">Uncharacterized protein</fullName>
    </submittedName>
</protein>
<dbReference type="AlphaFoldDB" id="A0A5B7FPG5"/>
<evidence type="ECO:0000313" key="1">
    <source>
        <dbReference type="EMBL" id="MPC47247.1"/>
    </source>
</evidence>
<comment type="caution">
    <text evidence="1">The sequence shown here is derived from an EMBL/GenBank/DDBJ whole genome shotgun (WGS) entry which is preliminary data.</text>
</comment>